<dbReference type="AlphaFoldDB" id="A0A917BU52"/>
<dbReference type="GO" id="GO:0006633">
    <property type="term" value="P:fatty acid biosynthetic process"/>
    <property type="evidence" value="ECO:0007669"/>
    <property type="project" value="TreeGrafter"/>
</dbReference>
<sequence>MNDIPVHIQEQFGYCFEDIEVGMSASFGKTVTEADINMFAGVSGDTCPIHLNEDFAKYTRFKTRIAHGFISASLISTLVGCRLPGPGALYVNQEIKFRKPVFIGDAVNARVVVRKLIPEKNFVELDTTCEVDGEVVVEGFATTWVPSRGQKD</sequence>
<dbReference type="Pfam" id="PF01575">
    <property type="entry name" value="MaoC_dehydratas"/>
    <property type="match status" value="1"/>
</dbReference>
<name>A0A917BU52_9PROT</name>
<organism evidence="3 4">
    <name type="scientific">Terasakiella brassicae</name>
    <dbReference type="NCBI Taxonomy" id="1634917"/>
    <lineage>
        <taxon>Bacteria</taxon>
        <taxon>Pseudomonadati</taxon>
        <taxon>Pseudomonadota</taxon>
        <taxon>Alphaproteobacteria</taxon>
        <taxon>Rhodospirillales</taxon>
        <taxon>Terasakiellaceae</taxon>
        <taxon>Terasakiella</taxon>
    </lineage>
</organism>
<dbReference type="InterPro" id="IPR050965">
    <property type="entry name" value="UPF0336/Enoyl-CoA_hydratase"/>
</dbReference>
<accession>A0A917BU52</accession>
<dbReference type="FunFam" id="3.10.129.10:FF:000042">
    <property type="entry name" value="MaoC domain protein dehydratase"/>
    <property type="match status" value="1"/>
</dbReference>
<comment type="caution">
    <text evidence="3">The sequence shown here is derived from an EMBL/GenBank/DDBJ whole genome shotgun (WGS) entry which is preliminary data.</text>
</comment>
<feature type="domain" description="MaoC-like" evidence="2">
    <location>
        <begin position="28"/>
        <end position="126"/>
    </location>
</feature>
<evidence type="ECO:0000256" key="1">
    <source>
        <dbReference type="ARBA" id="ARBA00023239"/>
    </source>
</evidence>
<dbReference type="Proteomes" id="UP000632498">
    <property type="component" value="Unassembled WGS sequence"/>
</dbReference>
<keyword evidence="1" id="KW-0456">Lyase</keyword>
<dbReference type="Gene3D" id="3.10.129.10">
    <property type="entry name" value="Hotdog Thioesterase"/>
    <property type="match status" value="1"/>
</dbReference>
<gene>
    <name evidence="3" type="primary">phaJ</name>
    <name evidence="3" type="ORF">GCM10011332_06800</name>
</gene>
<evidence type="ECO:0000313" key="4">
    <source>
        <dbReference type="Proteomes" id="UP000632498"/>
    </source>
</evidence>
<evidence type="ECO:0000259" key="2">
    <source>
        <dbReference type="Pfam" id="PF01575"/>
    </source>
</evidence>
<dbReference type="PANTHER" id="PTHR43437">
    <property type="entry name" value="HYDROXYACYL-THIOESTER DEHYDRATASE TYPE 2, MITOCHONDRIAL-RELATED"/>
    <property type="match status" value="1"/>
</dbReference>
<dbReference type="GO" id="GO:0019171">
    <property type="term" value="F:(3R)-hydroxyacyl-[acyl-carrier-protein] dehydratase activity"/>
    <property type="evidence" value="ECO:0007669"/>
    <property type="project" value="TreeGrafter"/>
</dbReference>
<dbReference type="CDD" id="cd03449">
    <property type="entry name" value="R_hydratase"/>
    <property type="match status" value="1"/>
</dbReference>
<dbReference type="RefSeq" id="WP_188661622.1">
    <property type="nucleotide sequence ID" value="NZ_BMHV01000004.1"/>
</dbReference>
<evidence type="ECO:0000313" key="3">
    <source>
        <dbReference type="EMBL" id="GGF55985.1"/>
    </source>
</evidence>
<dbReference type="SUPFAM" id="SSF54637">
    <property type="entry name" value="Thioesterase/thiol ester dehydrase-isomerase"/>
    <property type="match status" value="1"/>
</dbReference>
<dbReference type="PANTHER" id="PTHR43437:SF3">
    <property type="entry name" value="HYDROXYACYL-THIOESTER DEHYDRATASE TYPE 2, MITOCHONDRIAL"/>
    <property type="match status" value="1"/>
</dbReference>
<dbReference type="EMBL" id="BMHV01000004">
    <property type="protein sequence ID" value="GGF55985.1"/>
    <property type="molecule type" value="Genomic_DNA"/>
</dbReference>
<reference evidence="3" key="2">
    <citation type="submission" date="2020-09" db="EMBL/GenBank/DDBJ databases">
        <authorList>
            <person name="Sun Q."/>
            <person name="Zhou Y."/>
        </authorList>
    </citation>
    <scope>NUCLEOTIDE SEQUENCE</scope>
    <source>
        <strain evidence="3">CGMCC 1.15254</strain>
    </source>
</reference>
<protein>
    <submittedName>
        <fullName evidence="3">(R)-specific enoyl-CoA hydratase</fullName>
    </submittedName>
</protein>
<proteinExistence type="predicted"/>
<dbReference type="InterPro" id="IPR029069">
    <property type="entry name" value="HotDog_dom_sf"/>
</dbReference>
<reference evidence="3" key="1">
    <citation type="journal article" date="2014" name="Int. J. Syst. Evol. Microbiol.">
        <title>Complete genome sequence of Corynebacterium casei LMG S-19264T (=DSM 44701T), isolated from a smear-ripened cheese.</title>
        <authorList>
            <consortium name="US DOE Joint Genome Institute (JGI-PGF)"/>
            <person name="Walter F."/>
            <person name="Albersmeier A."/>
            <person name="Kalinowski J."/>
            <person name="Ruckert C."/>
        </authorList>
    </citation>
    <scope>NUCLEOTIDE SEQUENCE</scope>
    <source>
        <strain evidence="3">CGMCC 1.15254</strain>
    </source>
</reference>
<dbReference type="InterPro" id="IPR002539">
    <property type="entry name" value="MaoC-like_dom"/>
</dbReference>
<keyword evidence="4" id="KW-1185">Reference proteome</keyword>